<evidence type="ECO:0000313" key="2">
    <source>
        <dbReference type="Proteomes" id="UP001201240"/>
    </source>
</evidence>
<gene>
    <name evidence="1" type="ORF">LH652_02195</name>
</gene>
<protein>
    <submittedName>
        <fullName evidence="1">Uncharacterized protein</fullName>
    </submittedName>
</protein>
<name>A0ABD4SK34_UREUR</name>
<evidence type="ECO:0000313" key="1">
    <source>
        <dbReference type="EMBL" id="MCF1349101.1"/>
    </source>
</evidence>
<reference evidence="1 2" key="1">
    <citation type="submission" date="2021-10" db="EMBL/GenBank/DDBJ databases">
        <title>Sequencing the mobilome of antimicrobial resistant bacterial isolates spanning a range of GC content: The potential of a sustainable low cost, low infrastructure approach for surveillance with Oxford Nanopore sequencing.</title>
        <authorList>
            <person name="Sands K."/>
        </authorList>
    </citation>
    <scope>NUCLEOTIDE SEQUENCE [LARGE SCALE GENOMIC DNA]</scope>
    <source>
        <strain evidence="1 2">MIN-202</strain>
    </source>
</reference>
<organism evidence="1 2">
    <name type="scientific">Ureaplasma urealyticum</name>
    <name type="common">Ureaplasma urealyticum biotype 2</name>
    <dbReference type="NCBI Taxonomy" id="2130"/>
    <lineage>
        <taxon>Bacteria</taxon>
        <taxon>Bacillati</taxon>
        <taxon>Mycoplasmatota</taxon>
        <taxon>Mycoplasmoidales</taxon>
        <taxon>Mycoplasmoidaceae</taxon>
        <taxon>Ureaplasma</taxon>
    </lineage>
</organism>
<accession>A0ABD4SK34</accession>
<dbReference type="RefSeq" id="WP_234493689.1">
    <property type="nucleotide sequence ID" value="NZ_CAMXZD010000005.1"/>
</dbReference>
<comment type="caution">
    <text evidence="1">The sequence shown here is derived from an EMBL/GenBank/DDBJ whole genome shotgun (WGS) entry which is preliminary data.</text>
</comment>
<proteinExistence type="predicted"/>
<dbReference type="AlphaFoldDB" id="A0ABD4SK34"/>
<sequence>MNIKKIKQEFSFSYELIEKEIKNIIKNLAMFKNEWEFLMATIYFSSKAIFREISLNNWKKFSSYANEIFLEINAKNNPLQTFDLDYWYLEIKKLIQELSISNHLLNEQLEQIYLKFLIFYWHNITIPKTYEIGDFSIVCLRNKALVDCMQILQEYYHINVDILIDLVIKQIK</sequence>
<dbReference type="Proteomes" id="UP001201240">
    <property type="component" value="Unassembled WGS sequence"/>
</dbReference>
<dbReference type="EMBL" id="JAJBIS010000001">
    <property type="protein sequence ID" value="MCF1349101.1"/>
    <property type="molecule type" value="Genomic_DNA"/>
</dbReference>